<keyword evidence="1" id="KW-0812">Transmembrane</keyword>
<evidence type="ECO:0000313" key="2">
    <source>
        <dbReference type="EMBL" id="RBO96092.1"/>
    </source>
</evidence>
<accession>A0A366E186</accession>
<dbReference type="OrthoDB" id="4367361at2"/>
<feature type="transmembrane region" description="Helical" evidence="1">
    <location>
        <begin position="20"/>
        <end position="40"/>
    </location>
</feature>
<dbReference type="RefSeq" id="WP_067509412.1">
    <property type="nucleotide sequence ID" value="NZ_CP107943.1"/>
</dbReference>
<sequence length="345" mass="36053">MSAVPVYGLPGTAVQRRGARILGLLTVVMVVAGSALLLRVDRELPDGRIRVELRTDHIGPGIAPGSTVRLDGVTIGVVDRIDVLDRQRGIVVVLDGDRVLGLTGNLTVDYTAGNFFGITEIVLRRGAGGPALREGMVLDLTAPGRVNDASVGVLLDRLAALTGEALTPDLTELVMRSSDELTVLLPMVQAAVELGRLMADTQRQPLSTLIDPATSALYGLGSLVDGGVGLLHNLGEIEVLRSDREMFEGSVDFLTGELFPALTRIGRTAHRGVGGYADLVTPLLQAVARIVSAPQQSGAELRLLIERLGGAFIDTVDGPVPTVDLALDLVPILGGSPAPTAGAPR</sequence>
<dbReference type="STRING" id="1210090.GCA_001613185_03203"/>
<evidence type="ECO:0000256" key="1">
    <source>
        <dbReference type="SAM" id="Phobius"/>
    </source>
</evidence>
<evidence type="ECO:0008006" key="4">
    <source>
        <dbReference type="Google" id="ProtNLM"/>
    </source>
</evidence>
<gene>
    <name evidence="2" type="ORF">DFR74_101103</name>
</gene>
<dbReference type="AlphaFoldDB" id="A0A366E186"/>
<keyword evidence="1" id="KW-1133">Transmembrane helix</keyword>
<keyword evidence="3" id="KW-1185">Reference proteome</keyword>
<reference evidence="2 3" key="1">
    <citation type="submission" date="2018-06" db="EMBL/GenBank/DDBJ databases">
        <title>Genomic Encyclopedia of Type Strains, Phase IV (KMG-IV): sequencing the most valuable type-strain genomes for metagenomic binning, comparative biology and taxonomic classification.</title>
        <authorList>
            <person name="Goeker M."/>
        </authorList>
    </citation>
    <scope>NUCLEOTIDE SEQUENCE [LARGE SCALE GENOMIC DNA]</scope>
    <source>
        <strain evidence="2 3">DSM 44599</strain>
    </source>
</reference>
<organism evidence="2 3">
    <name type="scientific">Nocardia puris</name>
    <dbReference type="NCBI Taxonomy" id="208602"/>
    <lineage>
        <taxon>Bacteria</taxon>
        <taxon>Bacillati</taxon>
        <taxon>Actinomycetota</taxon>
        <taxon>Actinomycetes</taxon>
        <taxon>Mycobacteriales</taxon>
        <taxon>Nocardiaceae</taxon>
        <taxon>Nocardia</taxon>
    </lineage>
</organism>
<keyword evidence="1" id="KW-0472">Membrane</keyword>
<dbReference type="Proteomes" id="UP000252586">
    <property type="component" value="Unassembled WGS sequence"/>
</dbReference>
<comment type="caution">
    <text evidence="2">The sequence shown here is derived from an EMBL/GenBank/DDBJ whole genome shotgun (WGS) entry which is preliminary data.</text>
</comment>
<protein>
    <recommendedName>
        <fullName evidence="4">ABC-type transporter Mla subunit MlaD</fullName>
    </recommendedName>
</protein>
<evidence type="ECO:0000313" key="3">
    <source>
        <dbReference type="Proteomes" id="UP000252586"/>
    </source>
</evidence>
<name>A0A366E186_9NOCA</name>
<dbReference type="EMBL" id="QNRE01000001">
    <property type="protein sequence ID" value="RBO96092.1"/>
    <property type="molecule type" value="Genomic_DNA"/>
</dbReference>
<proteinExistence type="predicted"/>